<accession>A0A6M4H2C8</accession>
<evidence type="ECO:0008006" key="4">
    <source>
        <dbReference type="Google" id="ProtNLM"/>
    </source>
</evidence>
<dbReference type="InParanoid" id="A0A6M4H2C8"/>
<dbReference type="AlphaFoldDB" id="A0A6M4H2C8"/>
<sequence length="216" mass="23345">MRAAAIFAAAFGCAVVCVQAQEPAQPSGRRAARPNLPDWEFATTGYWNAPRGGDDYGSAILAANRGPLHLEARFNYEAVHAQSAFVGWTFSGGKGVEWEFTPILGAVTGATKGPIAGFEGSIAGDRWDFYIEAEYVRDRSDETSSYTYAWSELGFRPAPWLRVGLVAQRTRAFGGDRDLQRGGLAQFTHGSFTLGAYWFNPGSSDQVVIVSVGATF</sequence>
<feature type="chain" id="PRO_5027089109" description="Cellulose biosynthesis protein BcsS" evidence="1">
    <location>
        <begin position="21"/>
        <end position="216"/>
    </location>
</feature>
<dbReference type="Proteomes" id="UP000503096">
    <property type="component" value="Chromosome"/>
</dbReference>
<reference evidence="2 3" key="1">
    <citation type="submission" date="2020-04" db="EMBL/GenBank/DDBJ databases">
        <title>Usitatibacter rugosus gen. nov., sp. nov. and Usitatibacter palustris sp. nov., novel members of Usitatibacteraceae fam. nov. within the order Nitrosomonadales isolated from soil.</title>
        <authorList>
            <person name="Huber K.J."/>
            <person name="Neumann-Schaal M."/>
            <person name="Geppert A."/>
            <person name="Luckner M."/>
            <person name="Wanner G."/>
            <person name="Overmann J."/>
        </authorList>
    </citation>
    <scope>NUCLEOTIDE SEQUENCE [LARGE SCALE GENOMIC DNA]</scope>
    <source>
        <strain evidence="2 3">Swamp67</strain>
    </source>
</reference>
<organism evidence="2 3">
    <name type="scientific">Usitatibacter palustris</name>
    <dbReference type="NCBI Taxonomy" id="2732487"/>
    <lineage>
        <taxon>Bacteria</taxon>
        <taxon>Pseudomonadati</taxon>
        <taxon>Pseudomonadota</taxon>
        <taxon>Betaproteobacteria</taxon>
        <taxon>Nitrosomonadales</taxon>
        <taxon>Usitatibacteraceae</taxon>
        <taxon>Usitatibacter</taxon>
    </lineage>
</organism>
<protein>
    <recommendedName>
        <fullName evidence="4">Cellulose biosynthesis protein BcsS</fullName>
    </recommendedName>
</protein>
<gene>
    <name evidence="2" type="ORF">DSM104440_00431</name>
</gene>
<evidence type="ECO:0000313" key="3">
    <source>
        <dbReference type="Proteomes" id="UP000503096"/>
    </source>
</evidence>
<evidence type="ECO:0000256" key="1">
    <source>
        <dbReference type="SAM" id="SignalP"/>
    </source>
</evidence>
<evidence type="ECO:0000313" key="2">
    <source>
        <dbReference type="EMBL" id="QJR13646.1"/>
    </source>
</evidence>
<name>A0A6M4H2C8_9PROT</name>
<keyword evidence="1" id="KW-0732">Signal</keyword>
<proteinExistence type="predicted"/>
<dbReference type="EMBL" id="CP053073">
    <property type="protein sequence ID" value="QJR13646.1"/>
    <property type="molecule type" value="Genomic_DNA"/>
</dbReference>
<dbReference type="KEGG" id="upl:DSM104440_00431"/>
<feature type="signal peptide" evidence="1">
    <location>
        <begin position="1"/>
        <end position="20"/>
    </location>
</feature>
<keyword evidence="3" id="KW-1185">Reference proteome</keyword>
<dbReference type="RefSeq" id="WP_171160399.1">
    <property type="nucleotide sequence ID" value="NZ_CP053073.1"/>
</dbReference>